<proteinExistence type="predicted"/>
<comment type="subcellular location">
    <subcellularLocation>
        <location evidence="1">Membrane</location>
        <topology evidence="1">Multi-pass membrane protein</topology>
    </subcellularLocation>
</comment>
<name>A0A6J4V530_9CYAN</name>
<feature type="transmembrane region" description="Helical" evidence="5">
    <location>
        <begin position="232"/>
        <end position="252"/>
    </location>
</feature>
<evidence type="ECO:0000256" key="2">
    <source>
        <dbReference type="ARBA" id="ARBA00022692"/>
    </source>
</evidence>
<gene>
    <name evidence="6" type="ORF">AVDCRST_MAG81-1133</name>
</gene>
<sequence>MKNTIKQGQRDRWIALQQKFSPQLLKAIQNSGWLIAYQILYMGMGLFVNVWLARYLGPEQFGLYSYALAFIALFSTFLSLGLEGIVVRDMVREPEQQLEILGTTFVIRFLGGCLSFALALGVIALIRPSDHLIQLLVMILGLGMVFRVFDVIDFWFQSEVQSRHTVFAKSAALTLGMVAKLILIFTKAPLIPFIAVTAAEVAAGGIGLVIAYQANGKSLTKWRVSFKRAQTLLFQSWPLILSGLAASINLKIDQVMLGEMVSNAEVGVYAAAARLSEVWYFMPTVIAASTFPALIRSKEAGATVYYNRLQKLYNFLAGLALVVAVGATFAAKPMITLLYGPAYAKAGTILAIHIWASLFVFMREARAKWIITEGLFKFGLIFHGLGAVMNLVINWFLIPLYGGIGAAIATVVSYTIASYLANFLHPKTRIAGTMMTIALLTPFRLGYKALRQARAN</sequence>
<keyword evidence="4 5" id="KW-0472">Membrane</keyword>
<feature type="transmembrane region" description="Helical" evidence="5">
    <location>
        <begin position="404"/>
        <end position="424"/>
    </location>
</feature>
<evidence type="ECO:0000256" key="1">
    <source>
        <dbReference type="ARBA" id="ARBA00004141"/>
    </source>
</evidence>
<dbReference type="PANTHER" id="PTHR43424:SF1">
    <property type="entry name" value="LOCUS PUTATIVE PROTEIN 1-RELATED"/>
    <property type="match status" value="1"/>
</dbReference>
<feature type="transmembrane region" description="Helical" evidence="5">
    <location>
        <begin position="315"/>
        <end position="336"/>
    </location>
</feature>
<accession>A0A6J4V530</accession>
<feature type="transmembrane region" description="Helical" evidence="5">
    <location>
        <begin position="105"/>
        <end position="126"/>
    </location>
</feature>
<feature type="transmembrane region" description="Helical" evidence="5">
    <location>
        <begin position="374"/>
        <end position="398"/>
    </location>
</feature>
<feature type="transmembrane region" description="Helical" evidence="5">
    <location>
        <begin position="342"/>
        <end position="362"/>
    </location>
</feature>
<feature type="transmembrane region" description="Helical" evidence="5">
    <location>
        <begin position="166"/>
        <end position="185"/>
    </location>
</feature>
<evidence type="ECO:0000313" key="6">
    <source>
        <dbReference type="EMBL" id="CAA9566618.1"/>
    </source>
</evidence>
<keyword evidence="3 5" id="KW-1133">Transmembrane helix</keyword>
<feature type="transmembrane region" description="Helical" evidence="5">
    <location>
        <begin position="33"/>
        <end position="52"/>
    </location>
</feature>
<feature type="transmembrane region" description="Helical" evidence="5">
    <location>
        <begin position="64"/>
        <end position="85"/>
    </location>
</feature>
<dbReference type="Pfam" id="PF01943">
    <property type="entry name" value="Polysacc_synt"/>
    <property type="match status" value="1"/>
</dbReference>
<dbReference type="AlphaFoldDB" id="A0A6J4V530"/>
<keyword evidence="2 5" id="KW-0812">Transmembrane</keyword>
<evidence type="ECO:0000256" key="3">
    <source>
        <dbReference type="ARBA" id="ARBA00022989"/>
    </source>
</evidence>
<feature type="transmembrane region" description="Helical" evidence="5">
    <location>
        <begin position="278"/>
        <end position="295"/>
    </location>
</feature>
<dbReference type="InterPro" id="IPR002797">
    <property type="entry name" value="Polysacc_synth"/>
</dbReference>
<organism evidence="6">
    <name type="scientific">uncultured Synechococcales cyanobacterium</name>
    <dbReference type="NCBI Taxonomy" id="1936017"/>
    <lineage>
        <taxon>Bacteria</taxon>
        <taxon>Bacillati</taxon>
        <taxon>Cyanobacteriota</taxon>
        <taxon>Cyanophyceae</taxon>
        <taxon>Synechococcales</taxon>
        <taxon>environmental samples</taxon>
    </lineage>
</organism>
<dbReference type="GO" id="GO:0016020">
    <property type="term" value="C:membrane"/>
    <property type="evidence" value="ECO:0007669"/>
    <property type="project" value="UniProtKB-SubCell"/>
</dbReference>
<reference evidence="6" key="1">
    <citation type="submission" date="2020-02" db="EMBL/GenBank/DDBJ databases">
        <authorList>
            <person name="Meier V. D."/>
        </authorList>
    </citation>
    <scope>NUCLEOTIDE SEQUENCE</scope>
    <source>
        <strain evidence="6">AVDCRST_MAG81</strain>
    </source>
</reference>
<protein>
    <submittedName>
        <fullName evidence="6">Uncharacterized protein</fullName>
    </submittedName>
</protein>
<evidence type="ECO:0000256" key="4">
    <source>
        <dbReference type="ARBA" id="ARBA00023136"/>
    </source>
</evidence>
<feature type="transmembrane region" description="Helical" evidence="5">
    <location>
        <begin position="191"/>
        <end position="212"/>
    </location>
</feature>
<feature type="transmembrane region" description="Helical" evidence="5">
    <location>
        <begin position="132"/>
        <end position="154"/>
    </location>
</feature>
<dbReference type="CDD" id="cd13128">
    <property type="entry name" value="MATE_Wzx_like"/>
    <property type="match status" value="1"/>
</dbReference>
<dbReference type="PANTHER" id="PTHR43424">
    <property type="entry name" value="LOCUS PUTATIVE PROTEIN 1-RELATED"/>
    <property type="match status" value="1"/>
</dbReference>
<dbReference type="InterPro" id="IPR052556">
    <property type="entry name" value="PolySynth_Transporter"/>
</dbReference>
<dbReference type="EMBL" id="CADCWO010000066">
    <property type="protein sequence ID" value="CAA9566618.1"/>
    <property type="molecule type" value="Genomic_DNA"/>
</dbReference>
<evidence type="ECO:0000256" key="5">
    <source>
        <dbReference type="SAM" id="Phobius"/>
    </source>
</evidence>